<keyword evidence="2" id="KW-1185">Reference proteome</keyword>
<name>A0ABX1E3C3_9PROT</name>
<proteinExistence type="predicted"/>
<dbReference type="Proteomes" id="UP000787635">
    <property type="component" value="Unassembled WGS sequence"/>
</dbReference>
<organism evidence="1 2">
    <name type="scientific">Falsiroseomonas selenitidurans</name>
    <dbReference type="NCBI Taxonomy" id="2716335"/>
    <lineage>
        <taxon>Bacteria</taxon>
        <taxon>Pseudomonadati</taxon>
        <taxon>Pseudomonadota</taxon>
        <taxon>Alphaproteobacteria</taxon>
        <taxon>Acetobacterales</taxon>
        <taxon>Roseomonadaceae</taxon>
        <taxon>Falsiroseomonas</taxon>
    </lineage>
</organism>
<dbReference type="RefSeq" id="WP_168030944.1">
    <property type="nucleotide sequence ID" value="NZ_JAAVNE010000017.1"/>
</dbReference>
<reference evidence="1 2" key="1">
    <citation type="submission" date="2020-03" db="EMBL/GenBank/DDBJ databases">
        <title>Roseomonas selenitidurans sp. nov. isolated from urban soil.</title>
        <authorList>
            <person name="Liu H."/>
        </authorList>
    </citation>
    <scope>NUCLEOTIDE SEQUENCE [LARGE SCALE GENOMIC DNA]</scope>
    <source>
        <strain evidence="1 2">BU-1</strain>
    </source>
</reference>
<dbReference type="EMBL" id="JAAVNE010000017">
    <property type="protein sequence ID" value="NKC31684.1"/>
    <property type="molecule type" value="Genomic_DNA"/>
</dbReference>
<gene>
    <name evidence="1" type="ORF">HEQ75_12525</name>
</gene>
<dbReference type="InterPro" id="IPR046674">
    <property type="entry name" value="DUF6544"/>
</dbReference>
<evidence type="ECO:0000313" key="1">
    <source>
        <dbReference type="EMBL" id="NKC31684.1"/>
    </source>
</evidence>
<dbReference type="Pfam" id="PF20181">
    <property type="entry name" value="DUF6544"/>
    <property type="match status" value="1"/>
</dbReference>
<comment type="caution">
    <text evidence="1">The sequence shown here is derived from an EMBL/GenBank/DDBJ whole genome shotgun (WGS) entry which is preliminary data.</text>
</comment>
<accession>A0ABX1E3C3</accession>
<sequence length="164" mass="18875">MPLIESRDAFFGDAHDMRARLLGLLRLMHTDYDDSTDRAALHSYLLLRSDGQAPLMPWALLPNPHVAWRGRDDSSAWLEITREGLAGRYLVTFGADGSIAQMATGRLLLEGSHVWQREVGLKLDDAQHSRFRLPQRMAYRWYLKDGALSSHDDFHLTRFALERW</sequence>
<protein>
    <submittedName>
        <fullName evidence="1">Uncharacterized protein</fullName>
    </submittedName>
</protein>
<evidence type="ECO:0000313" key="2">
    <source>
        <dbReference type="Proteomes" id="UP000787635"/>
    </source>
</evidence>